<evidence type="ECO:0000256" key="1">
    <source>
        <dbReference type="ARBA" id="ARBA00004141"/>
    </source>
</evidence>
<dbReference type="EMBL" id="CP106831">
    <property type="protein sequence ID" value="WIH98660.1"/>
    <property type="molecule type" value="Genomic_DNA"/>
</dbReference>
<evidence type="ECO:0000256" key="5">
    <source>
        <dbReference type="SAM" id="Phobius"/>
    </source>
</evidence>
<feature type="domain" description="RDD" evidence="6">
    <location>
        <begin position="8"/>
        <end position="130"/>
    </location>
</feature>
<evidence type="ECO:0000313" key="8">
    <source>
        <dbReference type="Proteomes" id="UP001223501"/>
    </source>
</evidence>
<feature type="transmembrane region" description="Helical" evidence="5">
    <location>
        <begin position="49"/>
        <end position="77"/>
    </location>
</feature>
<keyword evidence="2 5" id="KW-0812">Transmembrane</keyword>
<keyword evidence="3 5" id="KW-1133">Transmembrane helix</keyword>
<comment type="subcellular location">
    <subcellularLocation>
        <location evidence="1">Membrane</location>
        <topology evidence="1">Multi-pass membrane protein</topology>
    </subcellularLocation>
</comment>
<dbReference type="Proteomes" id="UP001223501">
    <property type="component" value="Chromosome"/>
</dbReference>
<evidence type="ECO:0000259" key="6">
    <source>
        <dbReference type="Pfam" id="PF06271"/>
    </source>
</evidence>
<dbReference type="RefSeq" id="WP_284584260.1">
    <property type="nucleotide sequence ID" value="NZ_CP106831.1"/>
</dbReference>
<keyword evidence="8" id="KW-1185">Reference proteome</keyword>
<dbReference type="PANTHER" id="PTHR38480">
    <property type="entry name" value="SLR0254 PROTEIN"/>
    <property type="match status" value="1"/>
</dbReference>
<name>A0ABY8VAE3_9FLAO</name>
<proteinExistence type="predicted"/>
<organism evidence="7 8">
    <name type="scientific">Empedobacter falsenii</name>
    <dbReference type="NCBI Taxonomy" id="343874"/>
    <lineage>
        <taxon>Bacteria</taxon>
        <taxon>Pseudomonadati</taxon>
        <taxon>Bacteroidota</taxon>
        <taxon>Flavobacteriia</taxon>
        <taxon>Flavobacteriales</taxon>
        <taxon>Weeksellaceae</taxon>
        <taxon>Empedobacter</taxon>
    </lineage>
</organism>
<dbReference type="InterPro" id="IPR010432">
    <property type="entry name" value="RDD"/>
</dbReference>
<evidence type="ECO:0000256" key="3">
    <source>
        <dbReference type="ARBA" id="ARBA00022989"/>
    </source>
</evidence>
<accession>A0ABY8VAE3</accession>
<feature type="transmembrane region" description="Helical" evidence="5">
    <location>
        <begin position="12"/>
        <end position="29"/>
    </location>
</feature>
<keyword evidence="4 5" id="KW-0472">Membrane</keyword>
<evidence type="ECO:0000313" key="7">
    <source>
        <dbReference type="EMBL" id="WIH98660.1"/>
    </source>
</evidence>
<dbReference type="PANTHER" id="PTHR38480:SF1">
    <property type="entry name" value="SLR0254 PROTEIN"/>
    <property type="match status" value="1"/>
</dbReference>
<sequence>MNQEKYILRRVLAALIDYTIIIFITFFYLRNFGELNSEGAYSVSGLKTLPIIIFWFVYFCVFETVLNSTFGNLIVGLKPIDINTKKNVTIKQSFLRHLVDPIDMMFFGLIGIILIKNSETNQRLGDILAKTKVVKN</sequence>
<protein>
    <submittedName>
        <fullName evidence="7">RDD family protein</fullName>
    </submittedName>
</protein>
<reference evidence="7 8" key="1">
    <citation type="submission" date="2022-09" db="EMBL/GenBank/DDBJ databases">
        <title>Whole genome sequencing analysis of tet(X)-positive Empedobacter falsenii YWS9-3.</title>
        <authorList>
            <person name="Chen C."/>
            <person name="Lv Y.-L."/>
        </authorList>
    </citation>
    <scope>NUCLEOTIDE SEQUENCE [LARGE SCALE GENOMIC DNA]</scope>
    <source>
        <strain evidence="7 8">YWS9-3_T</strain>
    </source>
</reference>
<dbReference type="Pfam" id="PF06271">
    <property type="entry name" value="RDD"/>
    <property type="match status" value="1"/>
</dbReference>
<evidence type="ECO:0000256" key="2">
    <source>
        <dbReference type="ARBA" id="ARBA00022692"/>
    </source>
</evidence>
<gene>
    <name evidence="7" type="ORF">OBA43_06980</name>
</gene>
<evidence type="ECO:0000256" key="4">
    <source>
        <dbReference type="ARBA" id="ARBA00023136"/>
    </source>
</evidence>
<feature type="transmembrane region" description="Helical" evidence="5">
    <location>
        <begin position="98"/>
        <end position="115"/>
    </location>
</feature>